<evidence type="ECO:0000313" key="1">
    <source>
        <dbReference type="EMBL" id="KAK9671812.1"/>
    </source>
</evidence>
<keyword evidence="2" id="KW-1185">Reference proteome</keyword>
<gene>
    <name evidence="1" type="ORF">RND81_12G056100</name>
</gene>
<dbReference type="EMBL" id="JBDFQZ010000012">
    <property type="protein sequence ID" value="KAK9671812.1"/>
    <property type="molecule type" value="Genomic_DNA"/>
</dbReference>
<dbReference type="Proteomes" id="UP001443914">
    <property type="component" value="Unassembled WGS sequence"/>
</dbReference>
<evidence type="ECO:0000313" key="2">
    <source>
        <dbReference type="Proteomes" id="UP001443914"/>
    </source>
</evidence>
<proteinExistence type="predicted"/>
<comment type="caution">
    <text evidence="1">The sequence shown here is derived from an EMBL/GenBank/DDBJ whole genome shotgun (WGS) entry which is preliminary data.</text>
</comment>
<protein>
    <submittedName>
        <fullName evidence="1">Uncharacterized protein</fullName>
    </submittedName>
</protein>
<organism evidence="1 2">
    <name type="scientific">Saponaria officinalis</name>
    <name type="common">Common soapwort</name>
    <name type="synonym">Lychnis saponaria</name>
    <dbReference type="NCBI Taxonomy" id="3572"/>
    <lineage>
        <taxon>Eukaryota</taxon>
        <taxon>Viridiplantae</taxon>
        <taxon>Streptophyta</taxon>
        <taxon>Embryophyta</taxon>
        <taxon>Tracheophyta</taxon>
        <taxon>Spermatophyta</taxon>
        <taxon>Magnoliopsida</taxon>
        <taxon>eudicotyledons</taxon>
        <taxon>Gunneridae</taxon>
        <taxon>Pentapetalae</taxon>
        <taxon>Caryophyllales</taxon>
        <taxon>Caryophyllaceae</taxon>
        <taxon>Caryophylleae</taxon>
        <taxon>Saponaria</taxon>
    </lineage>
</organism>
<accession>A0AAW1H3K5</accession>
<dbReference type="AlphaFoldDB" id="A0AAW1H3K5"/>
<name>A0AAW1H3K5_SAPOF</name>
<reference evidence="1" key="1">
    <citation type="submission" date="2024-03" db="EMBL/GenBank/DDBJ databases">
        <title>WGS assembly of Saponaria officinalis var. Norfolk2.</title>
        <authorList>
            <person name="Jenkins J."/>
            <person name="Shu S."/>
            <person name="Grimwood J."/>
            <person name="Barry K."/>
            <person name="Goodstein D."/>
            <person name="Schmutz J."/>
            <person name="Leebens-Mack J."/>
            <person name="Osbourn A."/>
        </authorList>
    </citation>
    <scope>NUCLEOTIDE SEQUENCE [LARGE SCALE GENOMIC DNA]</scope>
    <source>
        <strain evidence="1">JIC</strain>
    </source>
</reference>
<sequence length="175" mass="20031">MQCVGDLPEYDSKTRVDYDNVNDAKSESSVDLVKRNPWFDYFGYDHDYKLQSDEFEVIKSKAACLEYDSDGFVVGPPETDCESEQVQSNAAACKDCDFDFTENKEQAEEIQEVVCDNFDMLINDVSEGSDQESRTNLKRKRTDLKVEEGSIILALAEPRVCPWRDSKGLLRKRAR</sequence>